<dbReference type="RefSeq" id="XP_018235783.1">
    <property type="nucleotide sequence ID" value="XM_018398344.1"/>
</dbReference>
<evidence type="ECO:0000313" key="2">
    <source>
        <dbReference type="Proteomes" id="UP000009097"/>
    </source>
</evidence>
<protein>
    <submittedName>
        <fullName evidence="1">Uncharacterized protein</fullName>
    </submittedName>
</protein>
<sequence>MFKEANRSVIAKTETPNVIPWLLKQVQGGVALPACSSNSREETEVIGDQ</sequence>
<evidence type="ECO:0000313" key="1">
    <source>
        <dbReference type="EMBL" id="KNA97737.1"/>
    </source>
</evidence>
<dbReference type="Proteomes" id="UP000009097">
    <property type="component" value="Unassembled WGS sequence"/>
</dbReference>
<reference evidence="1" key="1">
    <citation type="submission" date="2007-04" db="EMBL/GenBank/DDBJ databases">
        <authorList>
            <consortium name="The Broad Institute Genome Sequencing Platform"/>
            <person name="Birren B."/>
            <person name="Lander E."/>
            <person name="Galagan J."/>
            <person name="Nusbaum C."/>
            <person name="Devon K."/>
            <person name="Ma L.-J."/>
            <person name="Jaffe D."/>
            <person name="Butler J."/>
            <person name="Alvarez P."/>
            <person name="Gnerre S."/>
            <person name="Grabherr M."/>
            <person name="Kleber M."/>
            <person name="Mauceli E."/>
            <person name="Brockman W."/>
            <person name="MacCallum I.A."/>
            <person name="Young S."/>
            <person name="LaButti K."/>
            <person name="DeCaprio D."/>
            <person name="Crawford M."/>
            <person name="Koehrsen M."/>
            <person name="Engels R."/>
            <person name="Montgomery P."/>
            <person name="Pearson M."/>
            <person name="Howarth C."/>
            <person name="Larson L."/>
            <person name="White J."/>
            <person name="O'Leary S."/>
            <person name="Kodira C."/>
            <person name="Zeng Q."/>
            <person name="Yandava C."/>
            <person name="Alvarado L."/>
            <person name="Kistler C."/>
            <person name="Shim W.-B."/>
            <person name="Kang S."/>
            <person name="Woloshuk C."/>
        </authorList>
    </citation>
    <scope>NUCLEOTIDE SEQUENCE</scope>
    <source>
        <strain evidence="1">4287</strain>
    </source>
</reference>
<accession>A0A0J9UFY6</accession>
<name>A0A0J9UFY6_FUSO4</name>
<dbReference type="AlphaFoldDB" id="A0A0J9UFY6"/>
<dbReference type="KEGG" id="fox:FOXG_18281"/>
<reference evidence="1" key="2">
    <citation type="journal article" date="2010" name="Nature">
        <title>Comparative genomics reveals mobile pathogenicity chromosomes in Fusarium.</title>
        <authorList>
            <person name="Ma L.J."/>
            <person name="van der Does H.C."/>
            <person name="Borkovich K.A."/>
            <person name="Coleman J.J."/>
            <person name="Daboussi M.J."/>
            <person name="Di Pietro A."/>
            <person name="Dufresne M."/>
            <person name="Freitag M."/>
            <person name="Grabherr M."/>
            <person name="Henrissat B."/>
            <person name="Houterman P.M."/>
            <person name="Kang S."/>
            <person name="Shim W.B."/>
            <person name="Woloshuk C."/>
            <person name="Xie X."/>
            <person name="Xu J.R."/>
            <person name="Antoniw J."/>
            <person name="Baker S.E."/>
            <person name="Bluhm B.H."/>
            <person name="Breakspear A."/>
            <person name="Brown D.W."/>
            <person name="Butchko R.A."/>
            <person name="Chapman S."/>
            <person name="Coulson R."/>
            <person name="Coutinho P.M."/>
            <person name="Danchin E.G."/>
            <person name="Diener A."/>
            <person name="Gale L.R."/>
            <person name="Gardiner D.M."/>
            <person name="Goff S."/>
            <person name="Hammond-Kosack K.E."/>
            <person name="Hilburn K."/>
            <person name="Hua-Van A."/>
            <person name="Jonkers W."/>
            <person name="Kazan K."/>
            <person name="Kodira C.D."/>
            <person name="Koehrsen M."/>
            <person name="Kumar L."/>
            <person name="Lee Y.H."/>
            <person name="Li L."/>
            <person name="Manners J.M."/>
            <person name="Miranda-Saavedra D."/>
            <person name="Mukherjee M."/>
            <person name="Park G."/>
            <person name="Park J."/>
            <person name="Park S.Y."/>
            <person name="Proctor R.H."/>
            <person name="Regev A."/>
            <person name="Ruiz-Roldan M.C."/>
            <person name="Sain D."/>
            <person name="Sakthikumar S."/>
            <person name="Sykes S."/>
            <person name="Schwartz D.C."/>
            <person name="Turgeon B.G."/>
            <person name="Wapinski I."/>
            <person name="Yoder O."/>
            <person name="Young S."/>
            <person name="Zeng Q."/>
            <person name="Zhou S."/>
            <person name="Galagan J."/>
            <person name="Cuomo C.A."/>
            <person name="Kistler H.C."/>
            <person name="Rep M."/>
        </authorList>
    </citation>
    <scope>NUCLEOTIDE SEQUENCE [LARGE SCALE GENOMIC DNA]</scope>
    <source>
        <strain evidence="1">4287</strain>
    </source>
</reference>
<proteinExistence type="predicted"/>
<gene>
    <name evidence="1" type="ORF">FOXG_18281</name>
</gene>
<dbReference type="VEuPathDB" id="FungiDB:FOXG_18281"/>
<organism evidence="1 2">
    <name type="scientific">Fusarium oxysporum f. sp. lycopersici (strain 4287 / CBS 123668 / FGSC 9935 / NRRL 34936)</name>
    <name type="common">Fusarium vascular wilt of tomato</name>
    <dbReference type="NCBI Taxonomy" id="426428"/>
    <lineage>
        <taxon>Eukaryota</taxon>
        <taxon>Fungi</taxon>
        <taxon>Dikarya</taxon>
        <taxon>Ascomycota</taxon>
        <taxon>Pezizomycotina</taxon>
        <taxon>Sordariomycetes</taxon>
        <taxon>Hypocreomycetidae</taxon>
        <taxon>Hypocreales</taxon>
        <taxon>Nectriaceae</taxon>
        <taxon>Fusarium</taxon>
        <taxon>Fusarium oxysporum species complex</taxon>
    </lineage>
</organism>
<dbReference type="EMBL" id="DS231697">
    <property type="protein sequence ID" value="KNA97737.1"/>
    <property type="molecule type" value="Genomic_DNA"/>
</dbReference>
<dbReference type="GeneID" id="28958987"/>